<protein>
    <submittedName>
        <fullName evidence="2">EC1118_1M3_5391p</fullName>
    </submittedName>
</protein>
<evidence type="ECO:0000313" key="3">
    <source>
        <dbReference type="Proteomes" id="UP000000286"/>
    </source>
</evidence>
<proteinExistence type="predicted"/>
<dbReference type="AlphaFoldDB" id="C8ZFI9"/>
<accession>C8ZFI9</accession>
<gene>
    <name evidence="2" type="ORF">EC1118_1M3_5391g</name>
</gene>
<evidence type="ECO:0000313" key="2">
    <source>
        <dbReference type="EMBL" id="CAY82155.1"/>
    </source>
</evidence>
<evidence type="ECO:0000256" key="1">
    <source>
        <dbReference type="SAM" id="Phobius"/>
    </source>
</evidence>
<dbReference type="Proteomes" id="UP000000286">
    <property type="component" value="Chromosome XIII"/>
</dbReference>
<feature type="transmembrane region" description="Helical" evidence="1">
    <location>
        <begin position="36"/>
        <end position="57"/>
    </location>
</feature>
<dbReference type="HOGENOM" id="CLU_2279082_0_0_1"/>
<feature type="transmembrane region" description="Helical" evidence="1">
    <location>
        <begin position="63"/>
        <end position="83"/>
    </location>
</feature>
<reference evidence="2 3" key="1">
    <citation type="journal article" date="2009" name="Proc. Natl. Acad. Sci. U.S.A.">
        <title>Eukaryote-to-eukaryote gene transfer events revealed by the genome sequence of the wine yeast Saccharomyces cerevisiae EC1118.</title>
        <authorList>
            <person name="Novo M."/>
            <person name="Bigey F."/>
            <person name="Beyne E."/>
            <person name="Galeote V."/>
            <person name="Gavory F."/>
            <person name="Mallet S."/>
            <person name="Cambot B."/>
            <person name="Legras J.L."/>
            <person name="Wincker P."/>
            <person name="Casaregola S."/>
            <person name="Dequin S."/>
        </authorList>
    </citation>
    <scope>NUCLEOTIDE SEQUENCE [LARGE SCALE GENOMIC DNA]</scope>
    <source>
        <strain evidence="3">Lalvin EC1118 / Prise de mousse</strain>
    </source>
</reference>
<name>C8ZFI9_YEAS8</name>
<sequence length="102" mass="11174">METNDSDDRIEAIVSEESDELEVNSGTTEETNVLELLTIISGLVVTLVLVVLVVLVVVGVGVLVVLLVVVVLLCDVVVAVVDFEPDEPILIRRYPFLWIPFL</sequence>
<dbReference type="EMBL" id="FN393082">
    <property type="protein sequence ID" value="CAY82155.1"/>
    <property type="molecule type" value="Genomic_DNA"/>
</dbReference>
<keyword evidence="1" id="KW-1133">Transmembrane helix</keyword>
<keyword evidence="1" id="KW-0812">Transmembrane</keyword>
<organism evidence="2 3">
    <name type="scientific">Saccharomyces cerevisiae (strain Lalvin EC1118 / Prise de mousse)</name>
    <name type="common">Baker's yeast</name>
    <dbReference type="NCBI Taxonomy" id="643680"/>
    <lineage>
        <taxon>Eukaryota</taxon>
        <taxon>Fungi</taxon>
        <taxon>Dikarya</taxon>
        <taxon>Ascomycota</taxon>
        <taxon>Saccharomycotina</taxon>
        <taxon>Saccharomycetes</taxon>
        <taxon>Saccharomycetales</taxon>
        <taxon>Saccharomycetaceae</taxon>
        <taxon>Saccharomyces</taxon>
    </lineage>
</organism>
<keyword evidence="1" id="KW-0472">Membrane</keyword>